<name>A0A0V8ITE9_9MICC</name>
<dbReference type="Proteomes" id="UP000053199">
    <property type="component" value="Unassembled WGS sequence"/>
</dbReference>
<accession>A0A0V8ITE9</accession>
<dbReference type="GO" id="GO:0005737">
    <property type="term" value="C:cytoplasm"/>
    <property type="evidence" value="ECO:0007669"/>
    <property type="project" value="UniProtKB-SubCell"/>
</dbReference>
<evidence type="ECO:0000256" key="5">
    <source>
        <dbReference type="ARBA" id="ARBA00022683"/>
    </source>
</evidence>
<protein>
    <recommendedName>
        <fullName evidence="3">Phosphocarrier protein HPr</fullName>
    </recommendedName>
</protein>
<dbReference type="STRING" id="993070.AS031_06800"/>
<dbReference type="CDD" id="cd00367">
    <property type="entry name" value="PTS-HPr_like"/>
    <property type="match status" value="1"/>
</dbReference>
<comment type="caution">
    <text evidence="7">The sequence shown here is derived from an EMBL/GenBank/DDBJ whole genome shotgun (WGS) entry which is preliminary data.</text>
</comment>
<dbReference type="PROSITE" id="PS51350">
    <property type="entry name" value="PTS_HPR_DOM"/>
    <property type="match status" value="1"/>
</dbReference>
<gene>
    <name evidence="7" type="ORF">AS031_06800</name>
</gene>
<feature type="domain" description="HPr" evidence="6">
    <location>
        <begin position="1"/>
        <end position="97"/>
    </location>
</feature>
<dbReference type="InterPro" id="IPR035895">
    <property type="entry name" value="HPr-like_sf"/>
</dbReference>
<dbReference type="AlphaFoldDB" id="A0A0V8ITE9"/>
<dbReference type="InterPro" id="IPR000032">
    <property type="entry name" value="HPr-like"/>
</dbReference>
<evidence type="ECO:0000313" key="7">
    <source>
        <dbReference type="EMBL" id="KSU78029.1"/>
    </source>
</evidence>
<reference evidence="7 8" key="1">
    <citation type="journal article" date="2014" name="Arch. Microbiol.">
        <title>Arthrobacter enclensis sp. nov., isolated from sediment sample.</title>
        <authorList>
            <person name="Dastager S.G."/>
            <person name="Liu Q."/>
            <person name="Tang S.K."/>
            <person name="Krishnamurthi S."/>
            <person name="Lee J.C."/>
            <person name="Li W.J."/>
        </authorList>
    </citation>
    <scope>NUCLEOTIDE SEQUENCE [LARGE SCALE GENOMIC DNA]</scope>
    <source>
        <strain evidence="7 8">NIO-1008</strain>
    </source>
</reference>
<evidence type="ECO:0000313" key="8">
    <source>
        <dbReference type="Proteomes" id="UP000053199"/>
    </source>
</evidence>
<dbReference type="Pfam" id="PF00381">
    <property type="entry name" value="PTS-HPr"/>
    <property type="match status" value="1"/>
</dbReference>
<dbReference type="EMBL" id="LNQM01000002">
    <property type="protein sequence ID" value="KSU78029.1"/>
    <property type="molecule type" value="Genomic_DNA"/>
</dbReference>
<dbReference type="PROSITE" id="PS00369">
    <property type="entry name" value="PTS_HPR_HIS"/>
    <property type="match status" value="1"/>
</dbReference>
<evidence type="ECO:0000256" key="2">
    <source>
        <dbReference type="ARBA" id="ARBA00004496"/>
    </source>
</evidence>
<organism evidence="7 8">
    <name type="scientific">Pseudarthrobacter enclensis</name>
    <dbReference type="NCBI Taxonomy" id="993070"/>
    <lineage>
        <taxon>Bacteria</taxon>
        <taxon>Bacillati</taxon>
        <taxon>Actinomycetota</taxon>
        <taxon>Actinomycetes</taxon>
        <taxon>Micrococcales</taxon>
        <taxon>Micrococcaceae</taxon>
        <taxon>Pseudarthrobacter</taxon>
    </lineage>
</organism>
<dbReference type="SUPFAM" id="SSF55594">
    <property type="entry name" value="HPr-like"/>
    <property type="match status" value="1"/>
</dbReference>
<dbReference type="Gene3D" id="3.30.1340.10">
    <property type="entry name" value="HPr-like"/>
    <property type="match status" value="1"/>
</dbReference>
<proteinExistence type="predicted"/>
<evidence type="ECO:0000256" key="1">
    <source>
        <dbReference type="ARBA" id="ARBA00003681"/>
    </source>
</evidence>
<dbReference type="InterPro" id="IPR050399">
    <property type="entry name" value="HPr"/>
</dbReference>
<dbReference type="PANTHER" id="PTHR33705">
    <property type="entry name" value="PHOSPHOCARRIER PROTEIN HPR"/>
    <property type="match status" value="1"/>
</dbReference>
<keyword evidence="8" id="KW-1185">Reference proteome</keyword>
<keyword evidence="5" id="KW-0598">Phosphotransferase system</keyword>
<evidence type="ECO:0000256" key="4">
    <source>
        <dbReference type="ARBA" id="ARBA00022490"/>
    </source>
</evidence>
<dbReference type="GO" id="GO:0016740">
    <property type="term" value="F:transferase activity"/>
    <property type="evidence" value="ECO:0007669"/>
    <property type="project" value="UniProtKB-KW"/>
</dbReference>
<dbReference type="NCBIfam" id="TIGR01003">
    <property type="entry name" value="PTS_HPr_family"/>
    <property type="match status" value="1"/>
</dbReference>
<dbReference type="InterPro" id="IPR001020">
    <property type="entry name" value="PTS_HPr_His_P_site"/>
</dbReference>
<sequence>MPSHQAVVTAAVGLHARPAAMFVRAVNETGLPVLIARKGISAVDARSLLQVMAADFQTGCTVELSVNEELLDGPESAAHALAALQSLGSLLESQGASQQPVGS</sequence>
<comment type="function">
    <text evidence="1">General (non sugar-specific) component of the phosphoenolpyruvate-dependent sugar phosphotransferase system (sugar PTS). This major carbohydrate active-transport system catalyzes the phosphorylation of incoming sugar substrates concomitantly with their translocation across the cell membrane. The phosphoryl group from phosphoenolpyruvate (PEP) is transferred to the phosphoryl carrier protein HPr by enzyme I. Phospho-HPr then transfers it to the PTS EIIA domain.</text>
</comment>
<evidence type="ECO:0000259" key="6">
    <source>
        <dbReference type="PROSITE" id="PS51350"/>
    </source>
</evidence>
<comment type="subcellular location">
    <subcellularLocation>
        <location evidence="2">Cytoplasm</location>
    </subcellularLocation>
</comment>
<dbReference type="GO" id="GO:0009401">
    <property type="term" value="P:phosphoenolpyruvate-dependent sugar phosphotransferase system"/>
    <property type="evidence" value="ECO:0007669"/>
    <property type="project" value="UniProtKB-KW"/>
</dbReference>
<keyword evidence="7" id="KW-0808">Transferase</keyword>
<evidence type="ECO:0000256" key="3">
    <source>
        <dbReference type="ARBA" id="ARBA00020422"/>
    </source>
</evidence>
<keyword evidence="4" id="KW-0963">Cytoplasm</keyword>
<dbReference type="RefSeq" id="WP_058267619.1">
    <property type="nucleotide sequence ID" value="NZ_FMAZ01000002.1"/>
</dbReference>
<dbReference type="PANTHER" id="PTHR33705:SF2">
    <property type="entry name" value="PHOSPHOCARRIER PROTEIN NPR"/>
    <property type="match status" value="1"/>
</dbReference>